<keyword evidence="1" id="KW-0732">Signal</keyword>
<dbReference type="Pfam" id="PF11557">
    <property type="entry name" value="Omp_AT"/>
    <property type="match status" value="1"/>
</dbReference>
<keyword evidence="4" id="KW-1185">Reference proteome</keyword>
<proteinExistence type="predicted"/>
<dbReference type="Proteomes" id="UP000283734">
    <property type="component" value="Unassembled WGS sequence"/>
</dbReference>
<evidence type="ECO:0000313" key="4">
    <source>
        <dbReference type="Proteomes" id="UP000283734"/>
    </source>
</evidence>
<evidence type="ECO:0000259" key="2">
    <source>
        <dbReference type="Pfam" id="PF11557"/>
    </source>
</evidence>
<dbReference type="AlphaFoldDB" id="A0A418XUU8"/>
<dbReference type="RefSeq" id="WP_119918474.1">
    <property type="nucleotide sequence ID" value="NZ_QYYA01000005.1"/>
</dbReference>
<accession>A0A418XUU8</accession>
<dbReference type="OrthoDB" id="6080400at2"/>
<organism evidence="3 4">
    <name type="scientific">Alcanivorax profundi</name>
    <dbReference type="NCBI Taxonomy" id="2338368"/>
    <lineage>
        <taxon>Bacteria</taxon>
        <taxon>Pseudomonadati</taxon>
        <taxon>Pseudomonadota</taxon>
        <taxon>Gammaproteobacteria</taxon>
        <taxon>Oceanospirillales</taxon>
        <taxon>Alcanivoracaceae</taxon>
        <taxon>Alcanivorax</taxon>
    </lineage>
</organism>
<feature type="chain" id="PRO_5019326191" description="Solitary outer membrane autotransporter-like beta-barrel domain-containing protein" evidence="1">
    <location>
        <begin position="19"/>
        <end position="327"/>
    </location>
</feature>
<evidence type="ECO:0000256" key="1">
    <source>
        <dbReference type="SAM" id="SignalP"/>
    </source>
</evidence>
<sequence>MPRFLILLTLLLPAPAFAATPVQKAIRLSLAESYVTATLLTGGNAVRLGFWDFDPNNFIRFEDENLGSLEAQELRQRLTTVSLPYSWSTPIGEHSNTLILNAKAAYLGQKQETQLASSTRSTRDTIDSSVTTLTSGAEFRHRLNDNIGLAAGLNLNWQRYLNDTDFNTPESQALAPALDGLVTNYSANAWQAEPYLRTTWFIGGRRAEVKLISEWHYMKGRTFATSEPAHDVQPEAWYWSNGVRWRHPFVTRILPGQNVWMQASRYDLGADLDGPLGNHYYYEAGVGWLLDVQKLNIPFVDNIGVGINLNYGSVLRGGTLVLLFNEE</sequence>
<evidence type="ECO:0000313" key="3">
    <source>
        <dbReference type="EMBL" id="RJG16475.1"/>
    </source>
</evidence>
<feature type="signal peptide" evidence="1">
    <location>
        <begin position="1"/>
        <end position="18"/>
    </location>
</feature>
<reference evidence="3 4" key="1">
    <citation type="submission" date="2018-09" db="EMBL/GenBank/DDBJ databases">
        <title>Alcanivorax profundi sp. nov., isolated from 1000 m-depth seawater of the Mariana Trench.</title>
        <authorList>
            <person name="Liu J."/>
        </authorList>
    </citation>
    <scope>NUCLEOTIDE SEQUENCE [LARGE SCALE GENOMIC DNA]</scope>
    <source>
        <strain evidence="3 4">MTEO17</strain>
    </source>
</reference>
<dbReference type="InterPro" id="IPR021621">
    <property type="entry name" value="Omp_AT"/>
</dbReference>
<name>A0A418XUU8_9GAMM</name>
<comment type="caution">
    <text evidence="3">The sequence shown here is derived from an EMBL/GenBank/DDBJ whole genome shotgun (WGS) entry which is preliminary data.</text>
</comment>
<gene>
    <name evidence="3" type="ORF">D4A39_14585</name>
</gene>
<dbReference type="EMBL" id="QYYA01000005">
    <property type="protein sequence ID" value="RJG16475.1"/>
    <property type="molecule type" value="Genomic_DNA"/>
</dbReference>
<feature type="domain" description="Solitary outer membrane autotransporter-like beta-barrel" evidence="2">
    <location>
        <begin position="6"/>
        <end position="326"/>
    </location>
</feature>
<protein>
    <recommendedName>
        <fullName evidence="2">Solitary outer membrane autotransporter-like beta-barrel domain-containing protein</fullName>
    </recommendedName>
</protein>